<keyword evidence="2" id="KW-1003">Cell membrane</keyword>
<evidence type="ECO:0000256" key="3">
    <source>
        <dbReference type="ARBA" id="ARBA00022692"/>
    </source>
</evidence>
<comment type="caution">
    <text evidence="9">The sequence shown here is derived from an EMBL/GenBank/DDBJ whole genome shotgun (WGS) entry which is preliminary data.</text>
</comment>
<evidence type="ECO:0000256" key="1">
    <source>
        <dbReference type="ARBA" id="ARBA00004651"/>
    </source>
</evidence>
<accession>A0ABT1NB01</accession>
<dbReference type="RefSeq" id="WP_255225917.1">
    <property type="nucleotide sequence ID" value="NZ_JAJEKE010000001.1"/>
</dbReference>
<evidence type="ECO:0000256" key="6">
    <source>
        <dbReference type="ARBA" id="ARBA00034125"/>
    </source>
</evidence>
<evidence type="ECO:0000256" key="4">
    <source>
        <dbReference type="ARBA" id="ARBA00022989"/>
    </source>
</evidence>
<feature type="domain" description="Threonine/serine exporter-like N-terminal" evidence="8">
    <location>
        <begin position="8"/>
        <end position="248"/>
    </location>
</feature>
<feature type="transmembrane region" description="Helical" evidence="7">
    <location>
        <begin position="128"/>
        <end position="154"/>
    </location>
</feature>
<protein>
    <submittedName>
        <fullName evidence="9">Threonine/serine exporter family protein</fullName>
    </submittedName>
</protein>
<keyword evidence="4 7" id="KW-1133">Transmembrane helix</keyword>
<keyword evidence="10" id="KW-1185">Reference proteome</keyword>
<dbReference type="Pfam" id="PF06738">
    <property type="entry name" value="ThrE"/>
    <property type="match status" value="1"/>
</dbReference>
<evidence type="ECO:0000259" key="8">
    <source>
        <dbReference type="Pfam" id="PF06738"/>
    </source>
</evidence>
<dbReference type="InterPro" id="IPR010619">
    <property type="entry name" value="ThrE-like_N"/>
</dbReference>
<comment type="similarity">
    <text evidence="6">Belongs to the ThrE exporter (TC 2.A.79) family.</text>
</comment>
<dbReference type="PANTHER" id="PTHR34390">
    <property type="entry name" value="UPF0442 PROTEIN YJJB-RELATED"/>
    <property type="match status" value="1"/>
</dbReference>
<proteinExistence type="inferred from homology"/>
<keyword evidence="3 7" id="KW-0812">Transmembrane</keyword>
<feature type="transmembrane region" description="Helical" evidence="7">
    <location>
        <begin position="192"/>
        <end position="210"/>
    </location>
</feature>
<evidence type="ECO:0000256" key="2">
    <source>
        <dbReference type="ARBA" id="ARBA00022475"/>
    </source>
</evidence>
<evidence type="ECO:0000256" key="7">
    <source>
        <dbReference type="SAM" id="Phobius"/>
    </source>
</evidence>
<dbReference type="PANTHER" id="PTHR34390:SF2">
    <property type="entry name" value="SUCCINATE TRANSPORTER SUBUNIT YJJP-RELATED"/>
    <property type="match status" value="1"/>
</dbReference>
<reference evidence="9 10" key="1">
    <citation type="submission" date="2021-10" db="EMBL/GenBank/DDBJ databases">
        <title>Lutispora strain m25 sp. nov., a thermophilic, non-spore-forming bacterium isolated from a lab-scale methanogenic bioreactor digesting anaerobic sludge.</title>
        <authorList>
            <person name="El Houari A."/>
            <person name="Mcdonald J."/>
        </authorList>
    </citation>
    <scope>NUCLEOTIDE SEQUENCE [LARGE SCALE GENOMIC DNA]</scope>
    <source>
        <strain evidence="10">m25</strain>
    </source>
</reference>
<feature type="transmembrane region" description="Helical" evidence="7">
    <location>
        <begin position="166"/>
        <end position="186"/>
    </location>
</feature>
<evidence type="ECO:0000256" key="5">
    <source>
        <dbReference type="ARBA" id="ARBA00023136"/>
    </source>
</evidence>
<sequence length="253" mass="27888">MEVKEALDVALLSGEILLTSGSEIYRVEDTIDRICNAYGIKSECFVTPTGIFISGWSKDNPKESVSLVKRIKSRTINLHSIEIINTFSRSLQTKKVPYDEAMKLLRGMENAPYFPFYRRLIASGVTSLAYAMLFGGTAVNGIVAGIISMLIYASRDKMSRVSLSPFFLDFVWSFIAGLMAIFANRFIIPIDINSVIVGSIIILFPGLAITNGIRDALYGDILSSQARLTEALFTVTAIGVGVGIVLLLMKYWM</sequence>
<feature type="transmembrane region" description="Helical" evidence="7">
    <location>
        <begin position="231"/>
        <end position="252"/>
    </location>
</feature>
<dbReference type="InterPro" id="IPR050539">
    <property type="entry name" value="ThrE_Dicarb/AminoAcid_Exp"/>
</dbReference>
<evidence type="ECO:0000313" key="10">
    <source>
        <dbReference type="Proteomes" id="UP001651880"/>
    </source>
</evidence>
<evidence type="ECO:0000313" key="9">
    <source>
        <dbReference type="EMBL" id="MCQ1528435.1"/>
    </source>
</evidence>
<keyword evidence="5 7" id="KW-0472">Membrane</keyword>
<dbReference type="EMBL" id="JAJEKE010000001">
    <property type="protein sequence ID" value="MCQ1528435.1"/>
    <property type="molecule type" value="Genomic_DNA"/>
</dbReference>
<dbReference type="Proteomes" id="UP001651880">
    <property type="component" value="Unassembled WGS sequence"/>
</dbReference>
<organism evidence="9 10">
    <name type="scientific">Lutispora saccharofermentans</name>
    <dbReference type="NCBI Taxonomy" id="3024236"/>
    <lineage>
        <taxon>Bacteria</taxon>
        <taxon>Bacillati</taxon>
        <taxon>Bacillota</taxon>
        <taxon>Clostridia</taxon>
        <taxon>Lutisporales</taxon>
        <taxon>Lutisporaceae</taxon>
        <taxon>Lutispora</taxon>
    </lineage>
</organism>
<name>A0ABT1NB01_9FIRM</name>
<gene>
    <name evidence="9" type="ORF">LJD61_02580</name>
</gene>
<comment type="subcellular location">
    <subcellularLocation>
        <location evidence="1">Cell membrane</location>
        <topology evidence="1">Multi-pass membrane protein</topology>
    </subcellularLocation>
</comment>